<sequence length="349" mass="39025">MASMNTPLDFQGWLPIRLWQGDTGWRVDWCWFGERRLARPFFRDDVDLALRLPFNQAMRRETDVQALLDWHARSPGLSPSALVFHASRCGSTLVAQLLASQARNIVLSEPPPLDNLLRAARQDPAAATWQAEALRALCSAYGQRRRGDEQQLLIKLDAWNIFDAPLLTALYPDVPRVFLYRDPLEIVVSQLRQAGMHRVPGLLGASGLDSLLPDPQTMGTVEYTCRLIGEILAAGLALCERHGGIAVNYSELPDAVWGRLGPLFDIQPGDVAGLRCVAAFDAKQPAMNFSADSQRKREAASDEIRAAVARWAQAPYNALESIRLRNVQEMASNDLERVFEKKVEETLRR</sequence>
<dbReference type="EMBL" id="CP132921">
    <property type="protein sequence ID" value="WMW05500.1"/>
    <property type="molecule type" value="Genomic_DNA"/>
</dbReference>
<organism evidence="1 2">
    <name type="scientific">Pseudomonas entomophila</name>
    <dbReference type="NCBI Taxonomy" id="312306"/>
    <lineage>
        <taxon>Bacteria</taxon>
        <taxon>Pseudomonadati</taxon>
        <taxon>Pseudomonadota</taxon>
        <taxon>Gammaproteobacteria</taxon>
        <taxon>Pseudomonadales</taxon>
        <taxon>Pseudomonadaceae</taxon>
        <taxon>Pseudomonas</taxon>
    </lineage>
</organism>
<gene>
    <name evidence="1" type="ORF">RAH46_24775</name>
</gene>
<name>A0ABY9QN96_9PSED</name>
<reference evidence="1 2" key="1">
    <citation type="submission" date="2023-08" db="EMBL/GenBank/DDBJ databases">
        <title>Complete Genome Sequence of Pseudomonas entomophila TVIN A01.</title>
        <authorList>
            <person name="Shelke T."/>
            <person name="Mahar N.S."/>
            <person name="Gupta I."/>
            <person name="Gupta V."/>
        </authorList>
    </citation>
    <scope>NUCLEOTIDE SEQUENCE [LARGE SCALE GENOMIC DNA]</scope>
    <source>
        <strain evidence="1 2">TVIN-A01</strain>
    </source>
</reference>
<protein>
    <submittedName>
        <fullName evidence="1">Sulfotransferase family protein</fullName>
    </submittedName>
</protein>
<dbReference type="RefSeq" id="WP_044487641.1">
    <property type="nucleotide sequence ID" value="NZ_CP132921.1"/>
</dbReference>
<evidence type="ECO:0000313" key="2">
    <source>
        <dbReference type="Proteomes" id="UP001183127"/>
    </source>
</evidence>
<dbReference type="Gene3D" id="3.40.50.300">
    <property type="entry name" value="P-loop containing nucleotide triphosphate hydrolases"/>
    <property type="match status" value="1"/>
</dbReference>
<dbReference type="GeneID" id="32804056"/>
<dbReference type="InterPro" id="IPR027417">
    <property type="entry name" value="P-loop_NTPase"/>
</dbReference>
<dbReference type="SUPFAM" id="SSF52540">
    <property type="entry name" value="P-loop containing nucleoside triphosphate hydrolases"/>
    <property type="match status" value="1"/>
</dbReference>
<accession>A0ABY9QN96</accession>
<keyword evidence="2" id="KW-1185">Reference proteome</keyword>
<proteinExistence type="predicted"/>
<evidence type="ECO:0000313" key="1">
    <source>
        <dbReference type="EMBL" id="WMW05500.1"/>
    </source>
</evidence>
<dbReference type="Proteomes" id="UP001183127">
    <property type="component" value="Chromosome"/>
</dbReference>